<evidence type="ECO:0000313" key="4">
    <source>
        <dbReference type="Proteomes" id="UP001219525"/>
    </source>
</evidence>
<keyword evidence="4" id="KW-1185">Reference proteome</keyword>
<feature type="non-terminal residue" evidence="3">
    <location>
        <position position="1"/>
    </location>
</feature>
<keyword evidence="1" id="KW-1133">Transmembrane helix</keyword>
<evidence type="ECO:0000256" key="1">
    <source>
        <dbReference type="SAM" id="Phobius"/>
    </source>
</evidence>
<keyword evidence="1" id="KW-0472">Membrane</keyword>
<feature type="chain" id="PRO_5041966202" evidence="2">
    <location>
        <begin position="24"/>
        <end position="436"/>
    </location>
</feature>
<accession>A0AAD6V0J0</accession>
<protein>
    <submittedName>
        <fullName evidence="3">Uncharacterized protein</fullName>
    </submittedName>
</protein>
<comment type="caution">
    <text evidence="3">The sequence shown here is derived from an EMBL/GenBank/DDBJ whole genome shotgun (WGS) entry which is preliminary data.</text>
</comment>
<reference evidence="3" key="1">
    <citation type="submission" date="2023-03" db="EMBL/GenBank/DDBJ databases">
        <title>Massive genome expansion in bonnet fungi (Mycena s.s.) driven by repeated elements and novel gene families across ecological guilds.</title>
        <authorList>
            <consortium name="Lawrence Berkeley National Laboratory"/>
            <person name="Harder C.B."/>
            <person name="Miyauchi S."/>
            <person name="Viragh M."/>
            <person name="Kuo A."/>
            <person name="Thoen E."/>
            <person name="Andreopoulos B."/>
            <person name="Lu D."/>
            <person name="Skrede I."/>
            <person name="Drula E."/>
            <person name="Henrissat B."/>
            <person name="Morin E."/>
            <person name="Kohler A."/>
            <person name="Barry K."/>
            <person name="LaButti K."/>
            <person name="Morin E."/>
            <person name="Salamov A."/>
            <person name="Lipzen A."/>
            <person name="Mereny Z."/>
            <person name="Hegedus B."/>
            <person name="Baldrian P."/>
            <person name="Stursova M."/>
            <person name="Weitz H."/>
            <person name="Taylor A."/>
            <person name="Grigoriev I.V."/>
            <person name="Nagy L.G."/>
            <person name="Martin F."/>
            <person name="Kauserud H."/>
        </authorList>
    </citation>
    <scope>NUCLEOTIDE SEQUENCE</scope>
    <source>
        <strain evidence="3">9144</strain>
    </source>
</reference>
<sequence>LAALGSLLLLPAHQLLSLTTASAADKSSPCQPSAFHSSGSQYCQGSPLGSSLPFGNTVANYVELAAIVIPPGKHGLRDRLRRACGFLPMPLALGWDADPRDEEAPQDSTVPGLMLSDIGSGATRLVTAHWMHALYKHTLEKPPGTIVMFLREAGYTTHFGWPHALILGAFLLQLAIVPVVLARGQRREGLLLLVAALIRICEGAWAWAFPQFRPPRADRNRLAPRYCALHTGMTTTHIVVVTHREGYRGPCVVLEDAAAPQPSKADGWWRTVEDSTRAALKVAVWIQKGAALITAANGYAIPAVLLFGTVVIQLIAATFDTLPSRAVTLLATGNSLLDRLTAACQFSESVSVGFVESLLPDPRANHTDYVWISQAMQQGRCRLCDFSHSPSSPSQKPRSNRIQRIPQQIMFCSQPSDGGGLGSFPLSCLPFSRREL</sequence>
<organism evidence="3 4">
    <name type="scientific">Mycena pura</name>
    <dbReference type="NCBI Taxonomy" id="153505"/>
    <lineage>
        <taxon>Eukaryota</taxon>
        <taxon>Fungi</taxon>
        <taxon>Dikarya</taxon>
        <taxon>Basidiomycota</taxon>
        <taxon>Agaricomycotina</taxon>
        <taxon>Agaricomycetes</taxon>
        <taxon>Agaricomycetidae</taxon>
        <taxon>Agaricales</taxon>
        <taxon>Marasmiineae</taxon>
        <taxon>Mycenaceae</taxon>
        <taxon>Mycena</taxon>
    </lineage>
</organism>
<evidence type="ECO:0000313" key="3">
    <source>
        <dbReference type="EMBL" id="KAJ7197762.1"/>
    </source>
</evidence>
<dbReference type="AlphaFoldDB" id="A0AAD6V0J0"/>
<keyword evidence="1" id="KW-0812">Transmembrane</keyword>
<keyword evidence="2" id="KW-0732">Signal</keyword>
<dbReference type="EMBL" id="JARJCW010000076">
    <property type="protein sequence ID" value="KAJ7197762.1"/>
    <property type="molecule type" value="Genomic_DNA"/>
</dbReference>
<gene>
    <name evidence="3" type="ORF">GGX14DRAFT_470778</name>
</gene>
<evidence type="ECO:0000256" key="2">
    <source>
        <dbReference type="SAM" id="SignalP"/>
    </source>
</evidence>
<feature type="signal peptide" evidence="2">
    <location>
        <begin position="1"/>
        <end position="23"/>
    </location>
</feature>
<name>A0AAD6V0J0_9AGAR</name>
<dbReference type="Proteomes" id="UP001219525">
    <property type="component" value="Unassembled WGS sequence"/>
</dbReference>
<feature type="non-terminal residue" evidence="3">
    <location>
        <position position="436"/>
    </location>
</feature>
<proteinExistence type="predicted"/>
<feature type="transmembrane region" description="Helical" evidence="1">
    <location>
        <begin position="161"/>
        <end position="182"/>
    </location>
</feature>
<feature type="transmembrane region" description="Helical" evidence="1">
    <location>
        <begin position="299"/>
        <end position="319"/>
    </location>
</feature>